<reference evidence="2 3" key="1">
    <citation type="journal article" date="2021" name="Nat. Commun.">
        <title>Genetic determinants of endophytism in the Arabidopsis root mycobiome.</title>
        <authorList>
            <person name="Mesny F."/>
            <person name="Miyauchi S."/>
            <person name="Thiergart T."/>
            <person name="Pickel B."/>
            <person name="Atanasova L."/>
            <person name="Karlsson M."/>
            <person name="Huettel B."/>
            <person name="Barry K.W."/>
            <person name="Haridas S."/>
            <person name="Chen C."/>
            <person name="Bauer D."/>
            <person name="Andreopoulos W."/>
            <person name="Pangilinan J."/>
            <person name="LaButti K."/>
            <person name="Riley R."/>
            <person name="Lipzen A."/>
            <person name="Clum A."/>
            <person name="Drula E."/>
            <person name="Henrissat B."/>
            <person name="Kohler A."/>
            <person name="Grigoriev I.V."/>
            <person name="Martin F.M."/>
            <person name="Hacquard S."/>
        </authorList>
    </citation>
    <scope>NUCLEOTIDE SEQUENCE [LARGE SCALE GENOMIC DNA]</scope>
    <source>
        <strain evidence="2 3">MPI-SDFR-AT-0080</strain>
    </source>
</reference>
<evidence type="ECO:0000313" key="2">
    <source>
        <dbReference type="EMBL" id="KAH7063576.1"/>
    </source>
</evidence>
<gene>
    <name evidence="2" type="ORF">B0J12DRAFT_172979</name>
</gene>
<feature type="region of interest" description="Disordered" evidence="1">
    <location>
        <begin position="97"/>
        <end position="116"/>
    </location>
</feature>
<comment type="caution">
    <text evidence="2">The sequence shown here is derived from an EMBL/GenBank/DDBJ whole genome shotgun (WGS) entry which is preliminary data.</text>
</comment>
<dbReference type="EMBL" id="JAGTJR010000002">
    <property type="protein sequence ID" value="KAH7063576.1"/>
    <property type="molecule type" value="Genomic_DNA"/>
</dbReference>
<sequence>MLRPIRGGSVRIEHRDPSGGRGVLRGRRRTCRPTAFSAPEGGGVESRVSCGVLSSVVERSAAVSCGSRHGAKGSRAERRTHFREAAVHSPMYGAEHPFRTLRTPSPRNACGAGRAGQEPELCKKGRQVVSRAATLVYSVLLFFGSRALSAFPREPSPYFALGPTDICTLAFSCTYTATKCERSHYAPEHILRPASLSMRLRSKGPSAWQGHFLCRCVWLACSCP</sequence>
<accession>A0ABQ8GSW0</accession>
<evidence type="ECO:0000313" key="3">
    <source>
        <dbReference type="Proteomes" id="UP000774617"/>
    </source>
</evidence>
<name>A0ABQ8GSW0_9PEZI</name>
<evidence type="ECO:0008006" key="4">
    <source>
        <dbReference type="Google" id="ProtNLM"/>
    </source>
</evidence>
<protein>
    <recommendedName>
        <fullName evidence="4">Transmembrane protein</fullName>
    </recommendedName>
</protein>
<feature type="region of interest" description="Disordered" evidence="1">
    <location>
        <begin position="1"/>
        <end position="26"/>
    </location>
</feature>
<proteinExistence type="predicted"/>
<keyword evidence="3" id="KW-1185">Reference proteome</keyword>
<dbReference type="Proteomes" id="UP000774617">
    <property type="component" value="Unassembled WGS sequence"/>
</dbReference>
<evidence type="ECO:0000256" key="1">
    <source>
        <dbReference type="SAM" id="MobiDB-lite"/>
    </source>
</evidence>
<organism evidence="2 3">
    <name type="scientific">Macrophomina phaseolina</name>
    <dbReference type="NCBI Taxonomy" id="35725"/>
    <lineage>
        <taxon>Eukaryota</taxon>
        <taxon>Fungi</taxon>
        <taxon>Dikarya</taxon>
        <taxon>Ascomycota</taxon>
        <taxon>Pezizomycotina</taxon>
        <taxon>Dothideomycetes</taxon>
        <taxon>Dothideomycetes incertae sedis</taxon>
        <taxon>Botryosphaeriales</taxon>
        <taxon>Botryosphaeriaceae</taxon>
        <taxon>Macrophomina</taxon>
    </lineage>
</organism>